<sequence>LQYIRLKKLSLSTASQGDFQNSLGEFRSIANPVPKFQAFIMQSENQSPDPNQDNYQQADPTKIIWKALQDLKLGADKERWIVHEDAQKKFAKDHRLCLVAKGLNPFHQNPAGIKVALPRIWQLVGKVERQINDDGTVNFYYQKEHHLHNVLEKQRYTYRGWIVALDRWSNRNHPSFLREIPFKVRIYNLPDMYRRHGMVESIGSKLGYVDEVSIIEPSTTKEAEVWVKILFDEDDVITLARTVELLKDQPPVELEFRYLGLQKFCMLCGSLKHGYEACDVSPQLQQRQYELMDIGSNPYVTAQQRSAAIEEYITSREAGQSSGTAVSEYINLNQSHDNSVQTDQLNNTEEQERTVGTVTLVQEVLPTPRGTSFQEMQQSHLEQPPPQHMEILPTPPEQVANSDWLEMYPTATVTLLPWIGSDHRPLLLNTEGTKWKKVSLFRYDMRWRLLPDFNQVIEQAWNQDCANVTYGDIHAIINKCRKALSIWRSKKNTNSQKDLLAPCLTRWDISKLRALFHPEYIPKILSIRLSITGAHDTAYWMYSKTGAYTVKTGYHIQKAIDKENAHNQVPSDPVIAQRDKYLYNLWNLKIPPKIKLFWWKCIHNGLPVAENLNIRGCRVYRYCQLCGEEVETVKHMLFGCRVAREAWKLSLLNTCPQFDHLNTTLSLLQELMERMQQGITDTLPFYLGWRLWKMCNKLVYENKRDHITQVIHAAIMDKQLWEEAQNHNSVNNPQHSTATQSQIAFPLSSFLHSLPQRIDHFCIVDASWKSPEDQAGIGWSLTSIEGTPRFQGSSAIEPTSSSLVAEAMAMLLAVQQAQTLRYDNVTFIGNCGELFKCLRMEAMDGRMHATYINEATSIVKDIVSIAKQNSFSFLHVPRHLVVTADQLAKKARWNKQQYMFSIATSSSSQLFNFQNSPKSFIPVMSAASGFKTLTENFTVKVRKAENRELNVPLLSPFTIASSRLDSVGNVAIRIELSGGCVGWGEAPILPSVTAEDQLTAMVKSREACELLKELPEMKLGHVLEEIGGILPGHRFASVRAGVEMAMIDAAAKSVGVPLWKLFGGASNTITTDITIPIVSPAEASYLAAKYREEGFKTLKLKVGKNLRADIEVLQAIREIHPTCSFILDANEGYNTEEAVEVLQKLHEMKVTPVLFEQPVHRDNWEGLRHVTRVAKDRFGVSVAADESCRDLTDLKKIIKDDVVDVVNIKLAKSGVLEALEVIELARSSGIGLMIGGMVETRLAMGFSGHLAAGIGCFRFIDLDTPLLLASDPVQGGYKALGAVYEFTDEGGHGGYLH</sequence>
<feature type="non-terminal residue" evidence="7">
    <location>
        <position position="1"/>
    </location>
</feature>
<keyword evidence="4" id="KW-0460">Magnesium</keyword>
<evidence type="ECO:0000256" key="1">
    <source>
        <dbReference type="ARBA" id="ARBA00001946"/>
    </source>
</evidence>
<reference evidence="7 8" key="1">
    <citation type="submission" date="2021-05" db="EMBL/GenBank/DDBJ databases">
        <title>Genome Assembly of Synthetic Allotetraploid Brassica napus Reveals Homoeologous Exchanges between Subgenomes.</title>
        <authorList>
            <person name="Davis J.T."/>
        </authorList>
    </citation>
    <scope>NUCLEOTIDE SEQUENCE [LARGE SCALE GENOMIC DNA]</scope>
    <source>
        <strain evidence="8">cv. Da-Ae</strain>
        <tissue evidence="7">Seedling</tissue>
    </source>
</reference>
<dbReference type="CDD" id="cd03319">
    <property type="entry name" value="L-Ala-DL-Glu_epimerase"/>
    <property type="match status" value="1"/>
</dbReference>
<evidence type="ECO:0000259" key="6">
    <source>
        <dbReference type="SMART" id="SM00922"/>
    </source>
</evidence>
<evidence type="ECO:0000256" key="2">
    <source>
        <dbReference type="ARBA" id="ARBA00008031"/>
    </source>
</evidence>
<dbReference type="EMBL" id="JAGKQM010002742">
    <property type="protein sequence ID" value="KAH0847306.1"/>
    <property type="molecule type" value="Genomic_DNA"/>
</dbReference>
<dbReference type="SFLD" id="SFLDG00180">
    <property type="entry name" value="muconate_cycloisomerase"/>
    <property type="match status" value="1"/>
</dbReference>
<evidence type="ECO:0000256" key="3">
    <source>
        <dbReference type="ARBA" id="ARBA00022723"/>
    </source>
</evidence>
<evidence type="ECO:0000313" key="8">
    <source>
        <dbReference type="Proteomes" id="UP000824890"/>
    </source>
</evidence>
<dbReference type="PANTHER" id="PTHR48073">
    <property type="entry name" value="O-SUCCINYLBENZOATE SYNTHASE-RELATED"/>
    <property type="match status" value="1"/>
</dbReference>
<organism evidence="7 8">
    <name type="scientific">Brassica napus</name>
    <name type="common">Rape</name>
    <dbReference type="NCBI Taxonomy" id="3708"/>
    <lineage>
        <taxon>Eukaryota</taxon>
        <taxon>Viridiplantae</taxon>
        <taxon>Streptophyta</taxon>
        <taxon>Embryophyta</taxon>
        <taxon>Tracheophyta</taxon>
        <taxon>Spermatophyta</taxon>
        <taxon>Magnoliopsida</taxon>
        <taxon>eudicotyledons</taxon>
        <taxon>Gunneridae</taxon>
        <taxon>Pentapetalae</taxon>
        <taxon>rosids</taxon>
        <taxon>malvids</taxon>
        <taxon>Brassicales</taxon>
        <taxon>Brassicaceae</taxon>
        <taxon>Brassiceae</taxon>
        <taxon>Brassica</taxon>
    </lineage>
</organism>
<name>A0ABQ7WYR4_BRANA</name>
<dbReference type="InterPro" id="IPR012337">
    <property type="entry name" value="RNaseH-like_sf"/>
</dbReference>
<dbReference type="InterPro" id="IPR034603">
    <property type="entry name" value="Dipeptide_epimerase"/>
</dbReference>
<dbReference type="InterPro" id="IPR029065">
    <property type="entry name" value="Enolase_C-like"/>
</dbReference>
<evidence type="ECO:0000256" key="5">
    <source>
        <dbReference type="ARBA" id="ARBA00023235"/>
    </source>
</evidence>
<comment type="similarity">
    <text evidence="2">Belongs to the mandelate racemase/muconate lactonizing enzyme family.</text>
</comment>
<dbReference type="SUPFAM" id="SSF51604">
    <property type="entry name" value="Enolase C-terminal domain-like"/>
    <property type="match status" value="1"/>
</dbReference>
<dbReference type="InterPro" id="IPR036849">
    <property type="entry name" value="Enolase-like_C_sf"/>
</dbReference>
<protein>
    <recommendedName>
        <fullName evidence="6">Mandelate racemase/muconate lactonizing enzyme C-terminal domain-containing protein</fullName>
    </recommendedName>
</protein>
<keyword evidence="3" id="KW-0479">Metal-binding</keyword>
<proteinExistence type="inferred from homology"/>
<dbReference type="Pfam" id="PF13456">
    <property type="entry name" value="RVT_3"/>
    <property type="match status" value="1"/>
</dbReference>
<evidence type="ECO:0000313" key="7">
    <source>
        <dbReference type="EMBL" id="KAH0847306.1"/>
    </source>
</evidence>
<dbReference type="Pfam" id="PF02746">
    <property type="entry name" value="MR_MLE_N"/>
    <property type="match status" value="1"/>
</dbReference>
<dbReference type="Gene3D" id="3.30.420.10">
    <property type="entry name" value="Ribonuclease H-like superfamily/Ribonuclease H"/>
    <property type="match status" value="1"/>
</dbReference>
<dbReference type="Pfam" id="PF14111">
    <property type="entry name" value="DUF4283"/>
    <property type="match status" value="1"/>
</dbReference>
<evidence type="ECO:0000256" key="4">
    <source>
        <dbReference type="ARBA" id="ARBA00022842"/>
    </source>
</evidence>
<dbReference type="Gene3D" id="3.20.20.120">
    <property type="entry name" value="Enolase-like C-terminal domain"/>
    <property type="match status" value="1"/>
</dbReference>
<dbReference type="PANTHER" id="PTHR48073:SF2">
    <property type="entry name" value="O-SUCCINYLBENZOATE SYNTHASE"/>
    <property type="match status" value="1"/>
</dbReference>
<feature type="domain" description="Mandelate racemase/muconate lactonizing enzyme C-terminal" evidence="6">
    <location>
        <begin position="1080"/>
        <end position="1174"/>
    </location>
</feature>
<dbReference type="SFLD" id="SFLDS00001">
    <property type="entry name" value="Enolase"/>
    <property type="match status" value="1"/>
</dbReference>
<dbReference type="InterPro" id="IPR026960">
    <property type="entry name" value="RVT-Znf"/>
</dbReference>
<dbReference type="InterPro" id="IPR013342">
    <property type="entry name" value="Mandelate_racemase_C"/>
</dbReference>
<dbReference type="CDD" id="cd06222">
    <property type="entry name" value="RNase_H_like"/>
    <property type="match status" value="1"/>
</dbReference>
<dbReference type="Pfam" id="PF13966">
    <property type="entry name" value="zf-RVT"/>
    <property type="match status" value="1"/>
</dbReference>
<dbReference type="InterPro" id="IPR002156">
    <property type="entry name" value="RNaseH_domain"/>
</dbReference>
<accession>A0ABQ7WYR4</accession>
<dbReference type="InterPro" id="IPR025558">
    <property type="entry name" value="DUF4283"/>
</dbReference>
<comment type="cofactor">
    <cofactor evidence="1">
        <name>Mg(2+)</name>
        <dbReference type="ChEBI" id="CHEBI:18420"/>
    </cofactor>
</comment>
<dbReference type="Proteomes" id="UP000824890">
    <property type="component" value="Unassembled WGS sequence"/>
</dbReference>
<dbReference type="Gene3D" id="3.30.390.10">
    <property type="entry name" value="Enolase-like, N-terminal domain"/>
    <property type="match status" value="1"/>
</dbReference>
<comment type="caution">
    <text evidence="7">The sequence shown here is derived from an EMBL/GenBank/DDBJ whole genome shotgun (WGS) entry which is preliminary data.</text>
</comment>
<keyword evidence="8" id="KW-1185">Reference proteome</keyword>
<dbReference type="InterPro" id="IPR036397">
    <property type="entry name" value="RNaseH_sf"/>
</dbReference>
<dbReference type="SMART" id="SM00922">
    <property type="entry name" value="MR_MLE"/>
    <property type="match status" value="1"/>
</dbReference>
<keyword evidence="5" id="KW-0413">Isomerase</keyword>
<dbReference type="Pfam" id="PF13378">
    <property type="entry name" value="MR_MLE_C"/>
    <property type="match status" value="1"/>
</dbReference>
<dbReference type="SUPFAM" id="SSF54826">
    <property type="entry name" value="Enolase N-terminal domain-like"/>
    <property type="match status" value="1"/>
</dbReference>
<gene>
    <name evidence="7" type="ORF">HID58_091769</name>
</gene>
<dbReference type="SUPFAM" id="SSF53098">
    <property type="entry name" value="Ribonuclease H-like"/>
    <property type="match status" value="1"/>
</dbReference>
<dbReference type="InterPro" id="IPR044730">
    <property type="entry name" value="RNase_H-like_dom_plant"/>
</dbReference>
<dbReference type="InterPro" id="IPR029017">
    <property type="entry name" value="Enolase-like_N"/>
</dbReference>
<dbReference type="InterPro" id="IPR013341">
    <property type="entry name" value="Mandelate_racemase_N_dom"/>
</dbReference>